<evidence type="ECO:0000313" key="1">
    <source>
        <dbReference type="EMBL" id="KAK7729793.1"/>
    </source>
</evidence>
<dbReference type="Proteomes" id="UP001320245">
    <property type="component" value="Unassembled WGS sequence"/>
</dbReference>
<sequence>MPPITLTTRRKRDNIASFEELMNILEKDLRDWGDEIGNPVEAEQQLLDAIRQAEDDCQYKTVQGREDEIPADLFLYKACAYAQHYRNVAGHRIWSDEFLAVVEDLRRLARLYDIVSTWSGTPRGEA</sequence>
<accession>A0AAN9YC47</accession>
<reference evidence="1 2" key="1">
    <citation type="journal article" date="2023" name="PLoS ONE">
        <title>Cytospora paraplurivora sp. nov. isolated from orchards with fruit tree decline syndrome in Ontario, Canada.</title>
        <authorList>
            <person name="Ilyukhin E."/>
            <person name="Nguyen H.D.T."/>
            <person name="Castle A.J."/>
            <person name="Ellouze W."/>
        </authorList>
    </citation>
    <scope>NUCLEOTIDE SEQUENCE [LARGE SCALE GENOMIC DNA]</scope>
    <source>
        <strain evidence="1 2">FDS-564</strain>
    </source>
</reference>
<evidence type="ECO:0000313" key="2">
    <source>
        <dbReference type="Proteomes" id="UP001320245"/>
    </source>
</evidence>
<name>A0AAN9YC47_9PEZI</name>
<organism evidence="1 2">
    <name type="scientific">Cytospora paraplurivora</name>
    <dbReference type="NCBI Taxonomy" id="2898453"/>
    <lineage>
        <taxon>Eukaryota</taxon>
        <taxon>Fungi</taxon>
        <taxon>Dikarya</taxon>
        <taxon>Ascomycota</taxon>
        <taxon>Pezizomycotina</taxon>
        <taxon>Sordariomycetes</taxon>
        <taxon>Sordariomycetidae</taxon>
        <taxon>Diaporthales</taxon>
        <taxon>Cytosporaceae</taxon>
        <taxon>Cytospora</taxon>
    </lineage>
</organism>
<keyword evidence="2" id="KW-1185">Reference proteome</keyword>
<gene>
    <name evidence="1" type="ORF">SLS53_009161</name>
</gene>
<proteinExistence type="predicted"/>
<dbReference type="EMBL" id="JAJSPL020000067">
    <property type="protein sequence ID" value="KAK7729793.1"/>
    <property type="molecule type" value="Genomic_DNA"/>
</dbReference>
<comment type="caution">
    <text evidence="1">The sequence shown here is derived from an EMBL/GenBank/DDBJ whole genome shotgun (WGS) entry which is preliminary data.</text>
</comment>
<dbReference type="AlphaFoldDB" id="A0AAN9YC47"/>
<protein>
    <submittedName>
        <fullName evidence="1">Uncharacterized protein</fullName>
    </submittedName>
</protein>